<dbReference type="GO" id="GO:0031176">
    <property type="term" value="F:endo-1,4-beta-xylanase activity"/>
    <property type="evidence" value="ECO:0007669"/>
    <property type="project" value="UniProtKB-UniRule"/>
</dbReference>
<dbReference type="PROSITE" id="PS00776">
    <property type="entry name" value="GH11_1"/>
    <property type="match status" value="1"/>
</dbReference>
<dbReference type="InterPro" id="IPR018208">
    <property type="entry name" value="GH11_AS_1"/>
</dbReference>
<feature type="active site" description="Nucleophile" evidence="10">
    <location>
        <position position="112"/>
    </location>
</feature>
<protein>
    <recommendedName>
        <fullName evidence="4 10">Endo-1,4-beta-xylanase</fullName>
        <ecNumber evidence="4 10">3.2.1.8</ecNumber>
    </recommendedName>
</protein>
<feature type="chain" id="PRO_5025481172" description="Endo-1,4-beta-xylanase" evidence="12">
    <location>
        <begin position="21"/>
        <end position="219"/>
    </location>
</feature>
<comment type="catalytic activity">
    <reaction evidence="1 10 11">
        <text>Endohydrolysis of (1-&gt;4)-beta-D-xylosidic linkages in xylans.</text>
        <dbReference type="EC" id="3.2.1.8"/>
    </reaction>
</comment>
<dbReference type="PROSITE" id="PS51761">
    <property type="entry name" value="GH11_3"/>
    <property type="match status" value="1"/>
</dbReference>
<sequence length="219" mass="23879">MPTLPLIILLILLSILPTNATPPRPITTPKNPPKPRATWYNTFWTDTAASVKYTNGAEGAYSVTWNGTGNFVGGKGWNPGSTTKLISWTGTFAPQGYAYLTIYGWTTNPLIEYYIIENYHPSHEPAAPPEGEVVGNLTSDGSFYSVRTKMRVNKPSIVGTATFRQIFSVREVVRSEGVVTVGNHFAAWKEVGLKTGTHNYMVVATEGNNSSGKADIVVH</sequence>
<keyword evidence="6 10" id="KW-0378">Hydrolase</keyword>
<evidence type="ECO:0000256" key="10">
    <source>
        <dbReference type="PROSITE-ProRule" id="PRU01097"/>
    </source>
</evidence>
<evidence type="ECO:0000256" key="8">
    <source>
        <dbReference type="ARBA" id="ARBA00023295"/>
    </source>
</evidence>
<feature type="domain" description="GH11" evidence="13">
    <location>
        <begin position="27"/>
        <end position="219"/>
    </location>
</feature>
<dbReference type="PRINTS" id="PR00911">
    <property type="entry name" value="GLHYDRLASE11"/>
</dbReference>
<dbReference type="OrthoDB" id="2115822at2759"/>
<comment type="pathway">
    <text evidence="2 10 11">Glycan degradation; xylan degradation.</text>
</comment>
<evidence type="ECO:0000256" key="12">
    <source>
        <dbReference type="SAM" id="SignalP"/>
    </source>
</evidence>
<evidence type="ECO:0000313" key="15">
    <source>
        <dbReference type="Proteomes" id="UP000799753"/>
    </source>
</evidence>
<dbReference type="Gene3D" id="2.60.120.180">
    <property type="match status" value="1"/>
</dbReference>
<dbReference type="EMBL" id="MU006776">
    <property type="protein sequence ID" value="KAF2646070.1"/>
    <property type="molecule type" value="Genomic_DNA"/>
</dbReference>
<dbReference type="InterPro" id="IPR001137">
    <property type="entry name" value="Glyco_hydro_11"/>
</dbReference>
<keyword evidence="9 10" id="KW-0624">Polysaccharide degradation</keyword>
<dbReference type="InterPro" id="IPR033123">
    <property type="entry name" value="GH11_dom"/>
</dbReference>
<keyword evidence="7 10" id="KW-0119">Carbohydrate metabolism</keyword>
<reference evidence="14" key="1">
    <citation type="journal article" date="2020" name="Stud. Mycol.">
        <title>101 Dothideomycetes genomes: a test case for predicting lifestyles and emergence of pathogens.</title>
        <authorList>
            <person name="Haridas S."/>
            <person name="Albert R."/>
            <person name="Binder M."/>
            <person name="Bloem J."/>
            <person name="Labutti K."/>
            <person name="Salamov A."/>
            <person name="Andreopoulos B."/>
            <person name="Baker S."/>
            <person name="Barry K."/>
            <person name="Bills G."/>
            <person name="Bluhm B."/>
            <person name="Cannon C."/>
            <person name="Castanera R."/>
            <person name="Culley D."/>
            <person name="Daum C."/>
            <person name="Ezra D."/>
            <person name="Gonzalez J."/>
            <person name="Henrissat B."/>
            <person name="Kuo A."/>
            <person name="Liang C."/>
            <person name="Lipzen A."/>
            <person name="Lutzoni F."/>
            <person name="Magnuson J."/>
            <person name="Mondo S."/>
            <person name="Nolan M."/>
            <person name="Ohm R."/>
            <person name="Pangilinan J."/>
            <person name="Park H.-J."/>
            <person name="Ramirez L."/>
            <person name="Alfaro M."/>
            <person name="Sun H."/>
            <person name="Tritt A."/>
            <person name="Yoshinaga Y."/>
            <person name="Zwiers L.-H."/>
            <person name="Turgeon B."/>
            <person name="Goodwin S."/>
            <person name="Spatafora J."/>
            <person name="Crous P."/>
            <person name="Grigoriev I."/>
        </authorList>
    </citation>
    <scope>NUCLEOTIDE SEQUENCE</scope>
    <source>
        <strain evidence="14">CBS 473.64</strain>
    </source>
</reference>
<dbReference type="Pfam" id="PF00457">
    <property type="entry name" value="Glyco_hydro_11"/>
    <property type="match status" value="1"/>
</dbReference>
<evidence type="ECO:0000256" key="7">
    <source>
        <dbReference type="ARBA" id="ARBA00023277"/>
    </source>
</evidence>
<gene>
    <name evidence="14" type="ORF">P280DRAFT_524733</name>
</gene>
<dbReference type="GO" id="GO:0045493">
    <property type="term" value="P:xylan catabolic process"/>
    <property type="evidence" value="ECO:0007669"/>
    <property type="project" value="UniProtKB-UniRule"/>
</dbReference>
<evidence type="ECO:0000256" key="3">
    <source>
        <dbReference type="ARBA" id="ARBA00007792"/>
    </source>
</evidence>
<evidence type="ECO:0000256" key="4">
    <source>
        <dbReference type="ARBA" id="ARBA00012590"/>
    </source>
</evidence>
<dbReference type="InterPro" id="IPR013319">
    <property type="entry name" value="GH11/12"/>
</dbReference>
<evidence type="ECO:0000256" key="6">
    <source>
        <dbReference type="ARBA" id="ARBA00022801"/>
    </source>
</evidence>
<dbReference type="Proteomes" id="UP000799753">
    <property type="component" value="Unassembled WGS sequence"/>
</dbReference>
<keyword evidence="12" id="KW-0732">Signal</keyword>
<evidence type="ECO:0000256" key="5">
    <source>
        <dbReference type="ARBA" id="ARBA00022651"/>
    </source>
</evidence>
<evidence type="ECO:0000256" key="11">
    <source>
        <dbReference type="RuleBase" id="RU362015"/>
    </source>
</evidence>
<keyword evidence="15" id="KW-1185">Reference proteome</keyword>
<comment type="similarity">
    <text evidence="3 10 11">Belongs to the glycosyl hydrolase 11 (cellulase G) family.</text>
</comment>
<dbReference type="UniPathway" id="UPA00114"/>
<evidence type="ECO:0000256" key="2">
    <source>
        <dbReference type="ARBA" id="ARBA00004851"/>
    </source>
</evidence>
<organism evidence="14 15">
    <name type="scientific">Massarina eburnea CBS 473.64</name>
    <dbReference type="NCBI Taxonomy" id="1395130"/>
    <lineage>
        <taxon>Eukaryota</taxon>
        <taxon>Fungi</taxon>
        <taxon>Dikarya</taxon>
        <taxon>Ascomycota</taxon>
        <taxon>Pezizomycotina</taxon>
        <taxon>Dothideomycetes</taxon>
        <taxon>Pleosporomycetidae</taxon>
        <taxon>Pleosporales</taxon>
        <taxon>Massarineae</taxon>
        <taxon>Massarinaceae</taxon>
        <taxon>Massarina</taxon>
    </lineage>
</organism>
<evidence type="ECO:0000256" key="1">
    <source>
        <dbReference type="ARBA" id="ARBA00000681"/>
    </source>
</evidence>
<name>A0A6A6SEW0_9PLEO</name>
<dbReference type="PANTHER" id="PTHR46828">
    <property type="entry name" value="ENDO-1,4-BETA-XYLANASE A-RELATED"/>
    <property type="match status" value="1"/>
</dbReference>
<accession>A0A6A6SEW0</accession>
<feature type="signal peptide" evidence="12">
    <location>
        <begin position="1"/>
        <end position="20"/>
    </location>
</feature>
<dbReference type="EC" id="3.2.1.8" evidence="4 10"/>
<keyword evidence="8 10" id="KW-0326">Glycosidase</keyword>
<evidence type="ECO:0000256" key="9">
    <source>
        <dbReference type="ARBA" id="ARBA00023326"/>
    </source>
</evidence>
<evidence type="ECO:0000259" key="13">
    <source>
        <dbReference type="PROSITE" id="PS51761"/>
    </source>
</evidence>
<keyword evidence="5 10" id="KW-0858">Xylan degradation</keyword>
<dbReference type="AlphaFoldDB" id="A0A6A6SEW0"/>
<evidence type="ECO:0000313" key="14">
    <source>
        <dbReference type="EMBL" id="KAF2646070.1"/>
    </source>
</evidence>
<dbReference type="PANTHER" id="PTHR46828:SF2">
    <property type="entry name" value="ENDO-1,4-BETA-XYLANASE A-RELATED"/>
    <property type="match status" value="1"/>
</dbReference>
<dbReference type="SUPFAM" id="SSF49899">
    <property type="entry name" value="Concanavalin A-like lectins/glucanases"/>
    <property type="match status" value="1"/>
</dbReference>
<dbReference type="InterPro" id="IPR013320">
    <property type="entry name" value="ConA-like_dom_sf"/>
</dbReference>
<feature type="active site" description="Proton donor" evidence="10">
    <location>
        <position position="206"/>
    </location>
</feature>
<proteinExistence type="inferred from homology"/>